<name>X1KQB2_9ZZZZ</name>
<dbReference type="EMBL" id="BARV01007503">
    <property type="protein sequence ID" value="GAI08873.1"/>
    <property type="molecule type" value="Genomic_DNA"/>
</dbReference>
<sequence>IWDLEFSVIWHPHLTSPVSLTPFTDHIRMLNKVAMLTEYINKAMSRAVYDKLEDGTYCGKIDECLGVIAFGKTLYQCQIELREVLEGWLLVKIRHGDQLYPSSMKST</sequence>
<evidence type="ECO:0000313" key="1">
    <source>
        <dbReference type="EMBL" id="GAI08873.1"/>
    </source>
</evidence>
<dbReference type="InterPro" id="IPR035069">
    <property type="entry name" value="TTHA1013/TTHA0281-like"/>
</dbReference>
<dbReference type="Pfam" id="PF21748">
    <property type="entry name" value="UPF0150"/>
    <property type="match status" value="1"/>
</dbReference>
<feature type="non-terminal residue" evidence="1">
    <location>
        <position position="1"/>
    </location>
</feature>
<dbReference type="AlphaFoldDB" id="X1KQB2"/>
<proteinExistence type="predicted"/>
<evidence type="ECO:0008006" key="2">
    <source>
        <dbReference type="Google" id="ProtNLM"/>
    </source>
</evidence>
<protein>
    <recommendedName>
        <fullName evidence="2">HicB-like antitoxin of toxin-antitoxin system domain-containing protein</fullName>
    </recommendedName>
</protein>
<accession>X1KQB2</accession>
<dbReference type="Gene3D" id="3.30.160.250">
    <property type="match status" value="1"/>
</dbReference>
<organism evidence="1">
    <name type="scientific">marine sediment metagenome</name>
    <dbReference type="NCBI Taxonomy" id="412755"/>
    <lineage>
        <taxon>unclassified sequences</taxon>
        <taxon>metagenomes</taxon>
        <taxon>ecological metagenomes</taxon>
    </lineage>
</organism>
<gene>
    <name evidence="1" type="ORF">S06H3_15265</name>
</gene>
<dbReference type="InterPro" id="IPR049389">
    <property type="entry name" value="TTHA0281-like"/>
</dbReference>
<comment type="caution">
    <text evidence="1">The sequence shown here is derived from an EMBL/GenBank/DDBJ whole genome shotgun (WGS) entry which is preliminary data.</text>
</comment>
<dbReference type="SUPFAM" id="SSF143100">
    <property type="entry name" value="TTHA1013/TTHA0281-like"/>
    <property type="match status" value="1"/>
</dbReference>
<reference evidence="1" key="1">
    <citation type="journal article" date="2014" name="Front. Microbiol.">
        <title>High frequency of phylogenetically diverse reductive dehalogenase-homologous genes in deep subseafloor sedimentary metagenomes.</title>
        <authorList>
            <person name="Kawai M."/>
            <person name="Futagami T."/>
            <person name="Toyoda A."/>
            <person name="Takaki Y."/>
            <person name="Nishi S."/>
            <person name="Hori S."/>
            <person name="Arai W."/>
            <person name="Tsubouchi T."/>
            <person name="Morono Y."/>
            <person name="Uchiyama I."/>
            <person name="Ito T."/>
            <person name="Fujiyama A."/>
            <person name="Inagaki F."/>
            <person name="Takami H."/>
        </authorList>
    </citation>
    <scope>NUCLEOTIDE SEQUENCE</scope>
    <source>
        <strain evidence="1">Expedition CK06-06</strain>
    </source>
</reference>